<dbReference type="InterPro" id="IPR019805">
    <property type="entry name" value="Heat_shock_protein_90_CS"/>
</dbReference>
<accession>A0A3B0NJ40</accession>
<feature type="compositionally biased region" description="Polar residues" evidence="5">
    <location>
        <begin position="841"/>
        <end position="857"/>
    </location>
</feature>
<dbReference type="Pfam" id="PF00183">
    <property type="entry name" value="HSP90"/>
    <property type="match status" value="1"/>
</dbReference>
<name>A0A3B0NJ40_THEAN</name>
<dbReference type="GO" id="GO:0140662">
    <property type="term" value="F:ATP-dependent protein folding chaperone"/>
    <property type="evidence" value="ECO:0007669"/>
    <property type="project" value="InterPro"/>
</dbReference>
<evidence type="ECO:0000256" key="1">
    <source>
        <dbReference type="ARBA" id="ARBA00008239"/>
    </source>
</evidence>
<evidence type="ECO:0000313" key="8">
    <source>
        <dbReference type="EMBL" id="SVP95407.1"/>
    </source>
</evidence>
<dbReference type="SUPFAM" id="SSF55874">
    <property type="entry name" value="ATPase domain of HSP90 chaperone/DNA topoisomerase II/histidine kinase"/>
    <property type="match status" value="1"/>
</dbReference>
<organism evidence="7">
    <name type="scientific">Theileria annulata</name>
    <dbReference type="NCBI Taxonomy" id="5874"/>
    <lineage>
        <taxon>Eukaryota</taxon>
        <taxon>Sar</taxon>
        <taxon>Alveolata</taxon>
        <taxon>Apicomplexa</taxon>
        <taxon>Aconoidasida</taxon>
        <taxon>Piroplasmida</taxon>
        <taxon>Theileriidae</taxon>
        <taxon>Theileria</taxon>
    </lineage>
</organism>
<comment type="similarity">
    <text evidence="1">Belongs to the heat shock protein 90 family.</text>
</comment>
<dbReference type="PROSITE" id="PS00298">
    <property type="entry name" value="HSP90"/>
    <property type="match status" value="1"/>
</dbReference>
<dbReference type="Gene3D" id="3.40.50.11260">
    <property type="match status" value="1"/>
</dbReference>
<dbReference type="CDD" id="cd16927">
    <property type="entry name" value="HATPase_Hsp90-like"/>
    <property type="match status" value="1"/>
</dbReference>
<dbReference type="InterPro" id="IPR020575">
    <property type="entry name" value="Hsp90_N"/>
</dbReference>
<sequence length="913" mass="104205">MNPRLGFRINYRTNIVNLSHSAFFCLIFFLYITFCYTWTGRLTLTSHLNPYTNYKNNLVPSSIKNHHEFKSNALEDLTNKVSGLKDVLQQKFGLSNELTTTDNAQVSKYEGEPAEPKKVEEAQELTLSGEQTYPFQAEVSRVMDIIVNSLYTDRDIFLRELVSNSADALDKRRLKADPEEKIPKEAFGGIRIMPNKELSTLTIEDDGIGMTAEELKTNLGTIAESGTAKFLEQIEITGNNNLIGQFGVGFYSSYLVSNKVEVFSRAYGQENGPVYRWKSDSNGTYTIGKVENQELNEKFMKCGTRIVLHLKPECDDYLEDYKLKELLRKYSEFIRFPIQVWVERIEYERVPDDATIVDGKAGRYKTVTKKRHEWEVVNTQLPIWRRDQATIKPEDYISFYKSTFKAYEDPLSYIHFKVEGQVEFTCLLFVPGTLPWELSRNMFDEESRGIRLYVKRVFINDKFSESIPRWLTFVRGVVDSDELSLNVGREYLQRTKALTVINKRIASKAIDMLKNLKNNKPRFQKFCENYGKYIKIGVVEDRDNQQELASLTTFRSTKEKSTTLDDYIQRMKKDQPAIYFISADSEQSAQNSPSLEKFNQLDYEVLYSLEPVDEFCLSSLMSSKYKGIMIQDVNKHDVKIGDNKSLTETSTTEGTKTEAPRGDFEILCNWLKTTFPERVQEVKVSSRLVESPALLVQADFGLSPSMQKYMRQQATSAGMNETEMFGTSLVSKPVLEINAQHPIIINLEKMLKVDSLRDRMKEIAAQLLDVVSIQGGYSIEDPSSFAKGIIKLMQNEAKHYLNDPAETTPVTKETLSEFSTSKQNEACELKSNSESNEVVSGSDQVSKVMDKTTSSDTGNEKVEQTTKEQVEELSNTLKDNEMGLKDPKEEFNEGSNLVRTTSGHVGTHTLDLV</sequence>
<keyword evidence="3" id="KW-0067">ATP-binding</keyword>
<evidence type="ECO:0000313" key="7">
    <source>
        <dbReference type="EMBL" id="SVP94658.1"/>
    </source>
</evidence>
<evidence type="ECO:0000256" key="6">
    <source>
        <dbReference type="SAM" id="Phobius"/>
    </source>
</evidence>
<dbReference type="EMBL" id="UIVS01000004">
    <property type="protein sequence ID" value="SVP95407.1"/>
    <property type="molecule type" value="Genomic_DNA"/>
</dbReference>
<reference evidence="7" key="1">
    <citation type="submission" date="2018-07" db="EMBL/GenBank/DDBJ databases">
        <authorList>
            <person name="Quirk P.G."/>
            <person name="Krulwich T.A."/>
        </authorList>
    </citation>
    <scope>NUCLEOTIDE SEQUENCE</scope>
    <source>
        <strain evidence="7">Anand</strain>
    </source>
</reference>
<dbReference type="Gene3D" id="3.30.230.80">
    <property type="match status" value="1"/>
</dbReference>
<keyword evidence="6" id="KW-1133">Transmembrane helix</keyword>
<dbReference type="FunFam" id="3.30.565.10:FF:000005">
    <property type="entry name" value="Heat shock protein 90"/>
    <property type="match status" value="1"/>
</dbReference>
<dbReference type="Gene3D" id="1.20.120.790">
    <property type="entry name" value="Heat shock protein 90, C-terminal domain"/>
    <property type="match status" value="1"/>
</dbReference>
<feature type="compositionally biased region" description="Basic and acidic residues" evidence="5">
    <location>
        <begin position="878"/>
        <end position="891"/>
    </location>
</feature>
<dbReference type="EMBL" id="UIVT01000004">
    <property type="protein sequence ID" value="SVP94658.1"/>
    <property type="molecule type" value="Genomic_DNA"/>
</dbReference>
<dbReference type="HAMAP" id="MF_00505">
    <property type="entry name" value="HSP90"/>
    <property type="match status" value="1"/>
</dbReference>
<keyword evidence="6" id="KW-0812">Transmembrane</keyword>
<dbReference type="NCBIfam" id="NF003555">
    <property type="entry name" value="PRK05218.1"/>
    <property type="match status" value="1"/>
</dbReference>
<evidence type="ECO:0000256" key="3">
    <source>
        <dbReference type="ARBA" id="ARBA00022840"/>
    </source>
</evidence>
<dbReference type="PANTHER" id="PTHR11528">
    <property type="entry name" value="HEAT SHOCK PROTEIN 90 FAMILY MEMBER"/>
    <property type="match status" value="1"/>
</dbReference>
<keyword evidence="4" id="KW-0143">Chaperone</keyword>
<dbReference type="InterPro" id="IPR001404">
    <property type="entry name" value="Hsp90_fam"/>
</dbReference>
<feature type="compositionally biased region" description="Basic and acidic residues" evidence="5">
    <location>
        <begin position="858"/>
        <end position="870"/>
    </location>
</feature>
<dbReference type="GO" id="GO:0016887">
    <property type="term" value="F:ATP hydrolysis activity"/>
    <property type="evidence" value="ECO:0007669"/>
    <property type="project" value="InterPro"/>
</dbReference>
<feature type="region of interest" description="Disordered" evidence="5">
    <location>
        <begin position="830"/>
        <end position="893"/>
    </location>
</feature>
<evidence type="ECO:0000256" key="5">
    <source>
        <dbReference type="SAM" id="MobiDB-lite"/>
    </source>
</evidence>
<proteinExistence type="inferred from homology"/>
<dbReference type="GO" id="GO:0051082">
    <property type="term" value="F:unfolded protein binding"/>
    <property type="evidence" value="ECO:0007669"/>
    <property type="project" value="InterPro"/>
</dbReference>
<dbReference type="SUPFAM" id="SSF54211">
    <property type="entry name" value="Ribosomal protein S5 domain 2-like"/>
    <property type="match status" value="1"/>
</dbReference>
<dbReference type="VEuPathDB" id="PiroplasmaDB:TA10720"/>
<dbReference type="AlphaFoldDB" id="A0A3B0NJ40"/>
<dbReference type="InterPro" id="IPR036890">
    <property type="entry name" value="HATPase_C_sf"/>
</dbReference>
<dbReference type="InterPro" id="IPR020568">
    <property type="entry name" value="Ribosomal_Su5_D2-typ_SF"/>
</dbReference>
<keyword evidence="7" id="KW-0346">Stress response</keyword>
<dbReference type="Gene3D" id="3.30.565.10">
    <property type="entry name" value="Histidine kinase-like ATPase, C-terminal domain"/>
    <property type="match status" value="1"/>
</dbReference>
<gene>
    <name evidence="7" type="ORF">TAT_000356800</name>
    <name evidence="8" type="ORF">TAV_000356700</name>
</gene>
<evidence type="ECO:0000256" key="2">
    <source>
        <dbReference type="ARBA" id="ARBA00022741"/>
    </source>
</evidence>
<evidence type="ECO:0000256" key="4">
    <source>
        <dbReference type="ARBA" id="ARBA00023186"/>
    </source>
</evidence>
<dbReference type="GO" id="GO:0005524">
    <property type="term" value="F:ATP binding"/>
    <property type="evidence" value="ECO:0007669"/>
    <property type="project" value="UniProtKB-KW"/>
</dbReference>
<dbReference type="Pfam" id="PF13589">
    <property type="entry name" value="HATPase_c_3"/>
    <property type="match status" value="1"/>
</dbReference>
<dbReference type="InterPro" id="IPR037196">
    <property type="entry name" value="HSP90_C"/>
</dbReference>
<dbReference type="PRINTS" id="PR00775">
    <property type="entry name" value="HEATSHOCK90"/>
</dbReference>
<dbReference type="SUPFAM" id="SSF110942">
    <property type="entry name" value="HSP90 C-terminal domain"/>
    <property type="match status" value="1"/>
</dbReference>
<keyword evidence="6" id="KW-0472">Membrane</keyword>
<feature type="transmembrane region" description="Helical" evidence="6">
    <location>
        <begin position="21"/>
        <end position="39"/>
    </location>
</feature>
<protein>
    <submittedName>
        <fullName evidence="7">Heat shock protein (HSP90 homologue), putative</fullName>
    </submittedName>
</protein>
<keyword evidence="2" id="KW-0547">Nucleotide-binding</keyword>
<dbReference type="FunFam" id="3.30.230.80:FF:000007">
    <property type="entry name" value="Heat shock protein 90"/>
    <property type="match status" value="1"/>
</dbReference>